<protein>
    <submittedName>
        <fullName evidence="2">Uncharacterized protein</fullName>
    </submittedName>
</protein>
<comment type="caution">
    <text evidence="2">The sequence shown here is derived from an EMBL/GenBank/DDBJ whole genome shotgun (WGS) entry which is preliminary data.</text>
</comment>
<accession>A0ABS9Q190</accession>
<organism evidence="2 3">
    <name type="scientific">Arsenicicoccus bolidensis</name>
    <dbReference type="NCBI Taxonomy" id="229480"/>
    <lineage>
        <taxon>Bacteria</taxon>
        <taxon>Bacillati</taxon>
        <taxon>Actinomycetota</taxon>
        <taxon>Actinomycetes</taxon>
        <taxon>Micrococcales</taxon>
        <taxon>Intrasporangiaceae</taxon>
        <taxon>Arsenicicoccus</taxon>
    </lineage>
</organism>
<sequence>MAAFVSTLRSAARGSLLVEAGGGTCDGSVLGAEVELDVAGLLDLAAIDAAADVVVVLVASPVAEPHALTSAPATSTDPHPGTDMSPPRAPMRSLWT</sequence>
<proteinExistence type="predicted"/>
<evidence type="ECO:0000313" key="3">
    <source>
        <dbReference type="Proteomes" id="UP001521931"/>
    </source>
</evidence>
<evidence type="ECO:0000256" key="1">
    <source>
        <dbReference type="SAM" id="MobiDB-lite"/>
    </source>
</evidence>
<reference evidence="2 3" key="1">
    <citation type="submission" date="2022-02" db="EMBL/GenBank/DDBJ databases">
        <title>Uncovering new skin microbiome diversity through culturing and metagenomics.</title>
        <authorList>
            <person name="Conlan S."/>
            <person name="Deming C."/>
            <person name="Nisc Comparative Sequencing Program N."/>
            <person name="Segre J.A."/>
        </authorList>
    </citation>
    <scope>NUCLEOTIDE SEQUENCE [LARGE SCALE GENOMIC DNA]</scope>
    <source>
        <strain evidence="2 3">ACRQZ</strain>
    </source>
</reference>
<name>A0ABS9Q190_9MICO</name>
<dbReference type="RefSeq" id="WP_029210921.1">
    <property type="nucleotide sequence ID" value="NZ_JAKRCV010000005.1"/>
</dbReference>
<keyword evidence="3" id="KW-1185">Reference proteome</keyword>
<gene>
    <name evidence="2" type="ORF">MHL29_03000</name>
</gene>
<dbReference type="Proteomes" id="UP001521931">
    <property type="component" value="Unassembled WGS sequence"/>
</dbReference>
<dbReference type="EMBL" id="JAKRCV010000005">
    <property type="protein sequence ID" value="MCG7320863.1"/>
    <property type="molecule type" value="Genomic_DNA"/>
</dbReference>
<feature type="region of interest" description="Disordered" evidence="1">
    <location>
        <begin position="67"/>
        <end position="96"/>
    </location>
</feature>
<evidence type="ECO:0000313" key="2">
    <source>
        <dbReference type="EMBL" id="MCG7320863.1"/>
    </source>
</evidence>